<dbReference type="Gene3D" id="1.10.8.10">
    <property type="entry name" value="DNA helicase RuvA subunit, C-terminal domain"/>
    <property type="match status" value="2"/>
</dbReference>
<evidence type="ECO:0000256" key="7">
    <source>
        <dbReference type="ARBA" id="ARBA00022737"/>
    </source>
</evidence>
<evidence type="ECO:0000256" key="13">
    <source>
        <dbReference type="ARBA" id="ARBA00023204"/>
    </source>
</evidence>
<dbReference type="FunFam" id="1.10.8.10:FF:000002">
    <property type="entry name" value="UV excision repair protein RAD23 homolog"/>
    <property type="match status" value="1"/>
</dbReference>
<dbReference type="CDD" id="cd14281">
    <property type="entry name" value="UBA2_Rad23_like"/>
    <property type="match status" value="1"/>
</dbReference>
<dbReference type="AlphaFoldDB" id="A0AAD5Y3N9"/>
<feature type="domain" description="UBA" evidence="17">
    <location>
        <begin position="819"/>
        <end position="860"/>
    </location>
</feature>
<dbReference type="CDD" id="cd01805">
    <property type="entry name" value="Ubl_Rad23"/>
    <property type="match status" value="1"/>
</dbReference>
<keyword evidence="9" id="KW-0914">Notch signaling pathway</keyword>
<dbReference type="InterPro" id="IPR004806">
    <property type="entry name" value="Rad23"/>
</dbReference>
<dbReference type="SMART" id="SM00213">
    <property type="entry name" value="UBQ"/>
    <property type="match status" value="1"/>
</dbReference>
<dbReference type="GO" id="GO:0005634">
    <property type="term" value="C:nucleus"/>
    <property type="evidence" value="ECO:0007669"/>
    <property type="project" value="UniProtKB-SubCell"/>
</dbReference>
<comment type="similarity">
    <text evidence="3">Belongs to the nicastrin family.</text>
</comment>
<dbReference type="PANTHER" id="PTHR21092:SF0">
    <property type="entry name" value="NICASTRIN"/>
    <property type="match status" value="1"/>
</dbReference>
<dbReference type="Gene3D" id="3.10.20.90">
    <property type="entry name" value="Phosphatidylinositol 3-kinase Catalytic Subunit, Chain A, domain 1"/>
    <property type="match status" value="1"/>
</dbReference>
<feature type="region of interest" description="Disordered" evidence="15">
    <location>
        <begin position="791"/>
        <end position="810"/>
    </location>
</feature>
<feature type="chain" id="PRO_5042127397" description="Nicastrin" evidence="16">
    <location>
        <begin position="19"/>
        <end position="866"/>
    </location>
</feature>
<keyword evidence="7" id="KW-0677">Repeat</keyword>
<evidence type="ECO:0000256" key="1">
    <source>
        <dbReference type="ARBA" id="ARBA00004123"/>
    </source>
</evidence>
<comment type="subcellular location">
    <subcellularLocation>
        <location evidence="2">Membrane</location>
        <topology evidence="2">Single-pass type I membrane protein</topology>
    </subcellularLocation>
    <subcellularLocation>
        <location evidence="1">Nucleus</location>
    </subcellularLocation>
</comment>
<evidence type="ECO:0000256" key="3">
    <source>
        <dbReference type="ARBA" id="ARBA00007717"/>
    </source>
</evidence>
<accession>A0AAD5Y3N9</accession>
<dbReference type="InterPro" id="IPR041084">
    <property type="entry name" value="Ncstrn_small"/>
</dbReference>
<dbReference type="InterPro" id="IPR029071">
    <property type="entry name" value="Ubiquitin-like_domsf"/>
</dbReference>
<feature type="signal peptide" evidence="16">
    <location>
        <begin position="1"/>
        <end position="18"/>
    </location>
</feature>
<dbReference type="PRINTS" id="PR01839">
    <property type="entry name" value="RAD23PROTEIN"/>
</dbReference>
<dbReference type="Pfam" id="PF00627">
    <property type="entry name" value="UBA"/>
    <property type="match status" value="2"/>
</dbReference>
<dbReference type="PANTHER" id="PTHR21092">
    <property type="entry name" value="NICASTRIN"/>
    <property type="match status" value="1"/>
</dbReference>
<dbReference type="InterPro" id="IPR009060">
    <property type="entry name" value="UBA-like_sf"/>
</dbReference>
<dbReference type="InterPro" id="IPR015360">
    <property type="entry name" value="XPC-bd"/>
</dbReference>
<keyword evidence="6 16" id="KW-0732">Signal</keyword>
<sequence length="866" mass="93823">MNILEIFKLFILLKYVISEVDYTGTLDNQIYQKLISLASVKTMNNTNNFGGGHFLKNVGILYMVNSKEDVDKFFQSSLKPSIFVLDYKFLTYSLESYIKYETKENLRGIFILKNKNSSFTGLNVNFERTCLNCEISLYKNDPKIHSWNPKGNAFSFYNFKIPIFAIPEDLGTEFKQSSNEIVTAAKFNEDHNYDHSMLYSAQFFSQQNGTIDSLTCLRRGRCLPIGGLSIWATFSETIAKSDGKEIVVVSSQLDSTALIKDLALGASTLSGVAAALAVADAISKLPNNPGTFEKHILFTFFNGEQWGLAGSSRFVNDISKSFVCASQSAPFCPVESANSCGLPCRPSTDYTGIDFSKIHSIIEFSHIGGFGVNLKGSTTPNNVYLHMDDIETVSKSSLGGLFNNSTILATKFNQSSNVFFTFSNAANNFKDNLKLPPSSAQSFLLKNRSIPAIVIGDFQTGFSSPFFGSELDDNSQLNDENIALICGVSLTIANETAKAVYQVASGTKDSVPDQIQANCTLVSDLKKKVAEHENITVEQQKLIHSGKILENEKLLSHYNVKEKDFLVLMVTKTAVRTTPKPEVSEPTKTNSASPAQPASNPTSSAVAAEATTKPASASLENADSNLVAGSAYDSATQNLVEMGFEISQVKAAMRAAFNNPDRAAEYLMTGIPEGIEAPQNPVPSATTPSAPATPANAANPNVPSGYENLFTAAANAQRPSSTNNPANENTFAFLRNSPQFQQLRQLVQTQPQLLQPVLQQLGQANPQLLELINGNQDAFLSLLMEGGEGAAATEGGATGENPAGAGNTAPPNQQYISVTPEEEAAINRLAGLGFDRQMAIEAFFACDKNEELAANYLFDAQNGGDW</sequence>
<dbReference type="GO" id="GO:0016485">
    <property type="term" value="P:protein processing"/>
    <property type="evidence" value="ECO:0007669"/>
    <property type="project" value="InterPro"/>
</dbReference>
<feature type="domain" description="Ubiquitin-like" evidence="18">
    <location>
        <begin position="522"/>
        <end position="575"/>
    </location>
</feature>
<evidence type="ECO:0000256" key="10">
    <source>
        <dbReference type="ARBA" id="ARBA00022989"/>
    </source>
</evidence>
<evidence type="ECO:0000256" key="2">
    <source>
        <dbReference type="ARBA" id="ARBA00004479"/>
    </source>
</evidence>
<dbReference type="SUPFAM" id="SSF54236">
    <property type="entry name" value="Ubiquitin-like"/>
    <property type="match status" value="1"/>
</dbReference>
<gene>
    <name evidence="19" type="ORF">HK099_003330</name>
</gene>
<dbReference type="Proteomes" id="UP001211065">
    <property type="component" value="Unassembled WGS sequence"/>
</dbReference>
<evidence type="ECO:0000256" key="11">
    <source>
        <dbReference type="ARBA" id="ARBA00023136"/>
    </source>
</evidence>
<dbReference type="Gene3D" id="1.10.10.540">
    <property type="entry name" value="XPC-binding domain"/>
    <property type="match status" value="1"/>
</dbReference>
<evidence type="ECO:0000313" key="19">
    <source>
        <dbReference type="EMBL" id="KAJ3227111.1"/>
    </source>
</evidence>
<dbReference type="EMBL" id="JADGJW010000022">
    <property type="protein sequence ID" value="KAJ3227111.1"/>
    <property type="molecule type" value="Genomic_DNA"/>
</dbReference>
<feature type="domain" description="UBA" evidence="17">
    <location>
        <begin position="630"/>
        <end position="670"/>
    </location>
</feature>
<keyword evidence="20" id="KW-1185">Reference proteome</keyword>
<name>A0AAD5Y3N9_9FUNG</name>
<dbReference type="SMART" id="SM00165">
    <property type="entry name" value="UBA"/>
    <property type="match status" value="2"/>
</dbReference>
<dbReference type="InterPro" id="IPR000626">
    <property type="entry name" value="Ubiquitin-like_dom"/>
</dbReference>
<organism evidence="19 20">
    <name type="scientific">Clydaea vesicula</name>
    <dbReference type="NCBI Taxonomy" id="447962"/>
    <lineage>
        <taxon>Eukaryota</taxon>
        <taxon>Fungi</taxon>
        <taxon>Fungi incertae sedis</taxon>
        <taxon>Chytridiomycota</taxon>
        <taxon>Chytridiomycota incertae sedis</taxon>
        <taxon>Chytridiomycetes</taxon>
        <taxon>Lobulomycetales</taxon>
        <taxon>Lobulomycetaceae</taxon>
        <taxon>Clydaea</taxon>
    </lineage>
</organism>
<dbReference type="Pfam" id="PF05450">
    <property type="entry name" value="Nicastrin"/>
    <property type="match status" value="1"/>
</dbReference>
<evidence type="ECO:0000256" key="15">
    <source>
        <dbReference type="SAM" id="MobiDB-lite"/>
    </source>
</evidence>
<dbReference type="GO" id="GO:0006289">
    <property type="term" value="P:nucleotide-excision repair"/>
    <property type="evidence" value="ECO:0007669"/>
    <property type="project" value="InterPro"/>
</dbReference>
<dbReference type="SMART" id="SM00727">
    <property type="entry name" value="STI1"/>
    <property type="match status" value="1"/>
</dbReference>
<dbReference type="GO" id="GO:0005886">
    <property type="term" value="C:plasma membrane"/>
    <property type="evidence" value="ECO:0007669"/>
    <property type="project" value="TreeGrafter"/>
</dbReference>
<evidence type="ECO:0000313" key="20">
    <source>
        <dbReference type="Proteomes" id="UP001211065"/>
    </source>
</evidence>
<dbReference type="GO" id="GO:0043161">
    <property type="term" value="P:proteasome-mediated ubiquitin-dependent protein catabolic process"/>
    <property type="evidence" value="ECO:0007669"/>
    <property type="project" value="InterPro"/>
</dbReference>
<dbReference type="InterPro" id="IPR008710">
    <property type="entry name" value="Nicastrin"/>
</dbReference>
<evidence type="ECO:0000259" key="18">
    <source>
        <dbReference type="PROSITE" id="PS50053"/>
    </source>
</evidence>
<dbReference type="SUPFAM" id="SSF101238">
    <property type="entry name" value="XPC-binding domain"/>
    <property type="match status" value="1"/>
</dbReference>
<dbReference type="InterPro" id="IPR015940">
    <property type="entry name" value="UBA"/>
</dbReference>
<dbReference type="InterPro" id="IPR036353">
    <property type="entry name" value="XPC-bd_sf"/>
</dbReference>
<evidence type="ECO:0000256" key="4">
    <source>
        <dbReference type="ARBA" id="ARBA00015303"/>
    </source>
</evidence>
<keyword evidence="5" id="KW-0812">Transmembrane</keyword>
<feature type="compositionally biased region" description="Polar residues" evidence="15">
    <location>
        <begin position="586"/>
        <end position="605"/>
    </location>
</feature>
<dbReference type="PROSITE" id="PS50030">
    <property type="entry name" value="UBA"/>
    <property type="match status" value="2"/>
</dbReference>
<evidence type="ECO:0000256" key="16">
    <source>
        <dbReference type="SAM" id="SignalP"/>
    </source>
</evidence>
<comment type="caution">
    <text evidence="19">The sequence shown here is derived from an EMBL/GenBank/DDBJ whole genome shotgun (WGS) entry which is preliminary data.</text>
</comment>
<evidence type="ECO:0000256" key="5">
    <source>
        <dbReference type="ARBA" id="ARBA00022692"/>
    </source>
</evidence>
<evidence type="ECO:0000256" key="12">
    <source>
        <dbReference type="ARBA" id="ARBA00023180"/>
    </source>
</evidence>
<dbReference type="NCBIfam" id="TIGR00601">
    <property type="entry name" value="rad23"/>
    <property type="match status" value="1"/>
</dbReference>
<dbReference type="GO" id="GO:0043130">
    <property type="term" value="F:ubiquitin binding"/>
    <property type="evidence" value="ECO:0007669"/>
    <property type="project" value="UniProtKB-ARBA"/>
</dbReference>
<feature type="compositionally biased region" description="Low complexity" evidence="15">
    <location>
        <begin position="682"/>
        <end position="696"/>
    </location>
</feature>
<keyword evidence="14" id="KW-0539">Nucleus</keyword>
<evidence type="ECO:0000256" key="6">
    <source>
        <dbReference type="ARBA" id="ARBA00022729"/>
    </source>
</evidence>
<dbReference type="SUPFAM" id="SSF53187">
    <property type="entry name" value="Zn-dependent exopeptidases"/>
    <property type="match status" value="1"/>
</dbReference>
<dbReference type="Pfam" id="PF09280">
    <property type="entry name" value="XPC-binding"/>
    <property type="match status" value="1"/>
</dbReference>
<evidence type="ECO:0000256" key="9">
    <source>
        <dbReference type="ARBA" id="ARBA00022976"/>
    </source>
</evidence>
<dbReference type="Gene3D" id="3.40.630.10">
    <property type="entry name" value="Zn peptidases"/>
    <property type="match status" value="1"/>
</dbReference>
<proteinExistence type="inferred from homology"/>
<feature type="region of interest" description="Disordered" evidence="15">
    <location>
        <begin position="576"/>
        <end position="618"/>
    </location>
</feature>
<keyword evidence="10" id="KW-1133">Transmembrane helix</keyword>
<keyword evidence="8" id="KW-0227">DNA damage</keyword>
<feature type="region of interest" description="Disordered" evidence="15">
    <location>
        <begin position="677"/>
        <end position="696"/>
    </location>
</feature>
<keyword evidence="11" id="KW-0472">Membrane</keyword>
<evidence type="ECO:0000256" key="8">
    <source>
        <dbReference type="ARBA" id="ARBA00022763"/>
    </source>
</evidence>
<dbReference type="PROSITE" id="PS50053">
    <property type="entry name" value="UBIQUITIN_2"/>
    <property type="match status" value="1"/>
</dbReference>
<dbReference type="SUPFAM" id="SSF46934">
    <property type="entry name" value="UBA-like"/>
    <property type="match status" value="2"/>
</dbReference>
<dbReference type="InterPro" id="IPR006636">
    <property type="entry name" value="STI1_HS-bd"/>
</dbReference>
<dbReference type="Pfam" id="PF00240">
    <property type="entry name" value="ubiquitin"/>
    <property type="match status" value="1"/>
</dbReference>
<dbReference type="GO" id="GO:0003684">
    <property type="term" value="F:damaged DNA binding"/>
    <property type="evidence" value="ECO:0007669"/>
    <property type="project" value="InterPro"/>
</dbReference>
<dbReference type="FunFam" id="1.10.8.10:FF:000003">
    <property type="entry name" value="UV excision repair protein RAD23 homolog"/>
    <property type="match status" value="1"/>
</dbReference>
<keyword evidence="12" id="KW-0325">Glycoprotein</keyword>
<keyword evidence="13" id="KW-0234">DNA repair</keyword>
<evidence type="ECO:0000256" key="14">
    <source>
        <dbReference type="ARBA" id="ARBA00023242"/>
    </source>
</evidence>
<protein>
    <recommendedName>
        <fullName evidence="4">Nicastrin</fullName>
    </recommendedName>
</protein>
<reference evidence="19" key="1">
    <citation type="submission" date="2020-05" db="EMBL/GenBank/DDBJ databases">
        <title>Phylogenomic resolution of chytrid fungi.</title>
        <authorList>
            <person name="Stajich J.E."/>
            <person name="Amses K."/>
            <person name="Simmons R."/>
            <person name="Seto K."/>
            <person name="Myers J."/>
            <person name="Bonds A."/>
            <person name="Quandt C.A."/>
            <person name="Barry K."/>
            <person name="Liu P."/>
            <person name="Grigoriev I."/>
            <person name="Longcore J.E."/>
            <person name="James T.Y."/>
        </authorList>
    </citation>
    <scope>NUCLEOTIDE SEQUENCE</scope>
    <source>
        <strain evidence="19">JEL0476</strain>
    </source>
</reference>
<evidence type="ECO:0000259" key="17">
    <source>
        <dbReference type="PROSITE" id="PS50030"/>
    </source>
</evidence>
<dbReference type="Pfam" id="PF18266">
    <property type="entry name" value="Ncstrn_small"/>
    <property type="match status" value="1"/>
</dbReference>